<evidence type="ECO:0000256" key="2">
    <source>
        <dbReference type="SAM" id="MobiDB-lite"/>
    </source>
</evidence>
<dbReference type="GO" id="GO:0051301">
    <property type="term" value="P:cell division"/>
    <property type="evidence" value="ECO:0007669"/>
    <property type="project" value="UniProtKB-KW"/>
</dbReference>
<proteinExistence type="predicted"/>
<feature type="transmembrane region" description="Helical" evidence="3">
    <location>
        <begin position="34"/>
        <end position="53"/>
    </location>
</feature>
<evidence type="ECO:0000313" key="4">
    <source>
        <dbReference type="EMBL" id="SDN61654.1"/>
    </source>
</evidence>
<dbReference type="STRING" id="1424659.SAMN05216368_106147"/>
<feature type="region of interest" description="Disordered" evidence="2">
    <location>
        <begin position="1"/>
        <end position="20"/>
    </location>
</feature>
<keyword evidence="4" id="KW-0131">Cell cycle</keyword>
<keyword evidence="3" id="KW-0812">Transmembrane</keyword>
<dbReference type="RefSeq" id="WP_233197390.1">
    <property type="nucleotide sequence ID" value="NZ_FNIB01000006.1"/>
</dbReference>
<keyword evidence="1" id="KW-0175">Coiled coil</keyword>
<gene>
    <name evidence="4" type="ORF">SAMN05216368_106147</name>
</gene>
<organism evidence="4 5">
    <name type="scientific">Cryobacterium flavum</name>
    <dbReference type="NCBI Taxonomy" id="1424659"/>
    <lineage>
        <taxon>Bacteria</taxon>
        <taxon>Bacillati</taxon>
        <taxon>Actinomycetota</taxon>
        <taxon>Actinomycetes</taxon>
        <taxon>Micrococcales</taxon>
        <taxon>Microbacteriaceae</taxon>
        <taxon>Cryobacterium</taxon>
    </lineage>
</organism>
<dbReference type="Proteomes" id="UP000199639">
    <property type="component" value="Unassembled WGS sequence"/>
</dbReference>
<dbReference type="EMBL" id="FNIB01000006">
    <property type="protein sequence ID" value="SDN61654.1"/>
    <property type="molecule type" value="Genomic_DNA"/>
</dbReference>
<evidence type="ECO:0000256" key="1">
    <source>
        <dbReference type="SAM" id="Coils"/>
    </source>
</evidence>
<evidence type="ECO:0000313" key="5">
    <source>
        <dbReference type="Proteomes" id="UP000199639"/>
    </source>
</evidence>
<dbReference type="Pfam" id="PF04977">
    <property type="entry name" value="DivIC"/>
    <property type="match status" value="1"/>
</dbReference>
<evidence type="ECO:0000256" key="3">
    <source>
        <dbReference type="SAM" id="Phobius"/>
    </source>
</evidence>
<keyword evidence="3" id="KW-1133">Transmembrane helix</keyword>
<dbReference type="AlphaFoldDB" id="A0A5E9G0Z1"/>
<keyword evidence="4" id="KW-0132">Cell division</keyword>
<dbReference type="InterPro" id="IPR007060">
    <property type="entry name" value="FtsL/DivIC"/>
</dbReference>
<sequence length="167" mass="18114">MDQKRPAQSTSAARQPAVSETETPAGGWLRSIRFSGFSLVMMVVLILAVVVLAPSLRTYAEQRQQISQLSAAVADQKAEVDQLTSQRERWNDRTYVTTQARERLSYVLPGDISFLVINDLPIVAPLEADTSPVSTNIQSTTIDWLGSLFASTMTAGLAPQAPAPVVP</sequence>
<reference evidence="4 5" key="1">
    <citation type="submission" date="2016-10" db="EMBL/GenBank/DDBJ databases">
        <authorList>
            <person name="Varghese N."/>
            <person name="Submissions S."/>
        </authorList>
    </citation>
    <scope>NUCLEOTIDE SEQUENCE [LARGE SCALE GENOMIC DNA]</scope>
    <source>
        <strain evidence="4 5">CGMCC 1.11215</strain>
    </source>
</reference>
<accession>A0A5E9G0Z1</accession>
<feature type="coiled-coil region" evidence="1">
    <location>
        <begin position="59"/>
        <end position="93"/>
    </location>
</feature>
<keyword evidence="3" id="KW-0472">Membrane</keyword>
<name>A0A5E9G0Z1_9MICO</name>
<protein>
    <submittedName>
        <fullName evidence="4">Cell division protein FtsB</fullName>
    </submittedName>
</protein>